<evidence type="ECO:0000259" key="11">
    <source>
        <dbReference type="Pfam" id="PF01578"/>
    </source>
</evidence>
<evidence type="ECO:0000256" key="7">
    <source>
        <dbReference type="ARBA" id="ARBA00022989"/>
    </source>
</evidence>
<feature type="transmembrane region" description="Helical" evidence="10">
    <location>
        <begin position="274"/>
        <end position="294"/>
    </location>
</feature>
<evidence type="ECO:0000256" key="8">
    <source>
        <dbReference type="ARBA" id="ARBA00023136"/>
    </source>
</evidence>
<feature type="transmembrane region" description="Helical" evidence="10">
    <location>
        <begin position="491"/>
        <end position="510"/>
    </location>
</feature>
<feature type="domain" description="Cytochrome c-type biogenesis protein CcmF C-terminal" evidence="12">
    <location>
        <begin position="316"/>
        <end position="637"/>
    </location>
</feature>
<dbReference type="NCBIfam" id="TIGR00353">
    <property type="entry name" value="nrfE"/>
    <property type="match status" value="1"/>
</dbReference>
<keyword evidence="6" id="KW-0201">Cytochrome c-type biogenesis</keyword>
<keyword evidence="4" id="KW-0997">Cell inner membrane</keyword>
<accession>A0ABM7N3B7</accession>
<feature type="transmembrane region" description="Helical" evidence="10">
    <location>
        <begin position="43"/>
        <end position="62"/>
    </location>
</feature>
<feature type="transmembrane region" description="Helical" evidence="10">
    <location>
        <begin position="178"/>
        <end position="198"/>
    </location>
</feature>
<dbReference type="Pfam" id="PF01578">
    <property type="entry name" value="Cytochrom_C_asm"/>
    <property type="match status" value="1"/>
</dbReference>
<dbReference type="InterPro" id="IPR032523">
    <property type="entry name" value="CcmF_C"/>
</dbReference>
<reference evidence="13 14" key="1">
    <citation type="submission" date="2021-01" db="EMBL/GenBank/DDBJ databases">
        <title>Complete genome sequence of Erwinia rhapontici MAFF 311153.</title>
        <authorList>
            <person name="Morohoshi T."/>
            <person name="Someya N."/>
        </authorList>
    </citation>
    <scope>NUCLEOTIDE SEQUENCE [LARGE SCALE GENOMIC DNA]</scope>
    <source>
        <strain evidence="13 14">MAFF 311153</strain>
    </source>
</reference>
<dbReference type="PRINTS" id="PR01411">
    <property type="entry name" value="CCMFBIOGNSIS"/>
</dbReference>
<keyword evidence="14" id="KW-1185">Reference proteome</keyword>
<sequence>MMPEIGSFLLCLALAFSLLLSVYPLWGAARQDARLMGLARPLTYGLFTCIAGAFLILVHAFVVNDFSVAYVATNSNTLLPVYYRIAATWGAHEGSLLLWVLLLSGWTLAVALLSRAMPADAIARVLAVMGMINLGFLLFITLTSNPFTRTLPDFPIEGSDLNPMLQDIGLIFHPPLLYMGYVGFSVAFAFAIASLMAGRLDTAWARWSRPWTTAAWVFLTIGIVLGSAWAYYELGWGGWWFWDPVENASFMPWLAGTALIHSLAVTEKRGTFKAWTVLLAITAFSLSLLGTFLVRSGVLVSVHSFASDPARGMFILAFLIIVIGGSLLLYAIKGGKVRSRVQNEAWSRESFLLGNNVLLIAAMLVVLLGTLLPLIHKQLGLGTISIGEPFFNTLFTWLMAPLALLMGIGPLVRWRRDEPQKLWKRLGLALVVTLLLSIVLPWLMHDRIEAMTVVGLLMAVWVIILTLMELHERATHRHDFFAGLRHLSRSHWGMVLGHLGVAVTVIGIAFSQNYSVERDVRMKEGDSVSVAGYQFTLRGVVRLVGPNYSGSTGVIDVTRNGKHEATLQAEKRFYSAARTMMTEAAIDGGFTRDLYAALGEELEGKSWAVRLYYKPFVRWIWFGGVFMALGGVLCLLDPRYRSRRKAQKELA</sequence>
<feature type="transmembrane region" description="Helical" evidence="10">
    <location>
        <begin position="426"/>
        <end position="444"/>
    </location>
</feature>
<dbReference type="InterPro" id="IPR003568">
    <property type="entry name" value="Cyt_c_biogenesis_CcmF"/>
</dbReference>
<evidence type="ECO:0000256" key="9">
    <source>
        <dbReference type="ARBA" id="ARBA00037230"/>
    </source>
</evidence>
<evidence type="ECO:0000256" key="10">
    <source>
        <dbReference type="SAM" id="Phobius"/>
    </source>
</evidence>
<dbReference type="NCBIfam" id="NF007691">
    <property type="entry name" value="PRK10369.1"/>
    <property type="match status" value="1"/>
</dbReference>
<dbReference type="PANTHER" id="PTHR43653:SF1">
    <property type="entry name" value="CYTOCHROME C-TYPE BIOGENESIS PROTEIN CCMF"/>
    <property type="match status" value="1"/>
</dbReference>
<dbReference type="RefSeq" id="WP_133841304.1">
    <property type="nucleotide sequence ID" value="NZ_AP024329.1"/>
</dbReference>
<keyword evidence="7 10" id="KW-1133">Transmembrane helix</keyword>
<dbReference type="EMBL" id="AP024329">
    <property type="protein sequence ID" value="BCQ35948.1"/>
    <property type="molecule type" value="Genomic_DNA"/>
</dbReference>
<feature type="transmembrane region" description="Helical" evidence="10">
    <location>
        <begin position="353"/>
        <end position="375"/>
    </location>
</feature>
<keyword evidence="8 10" id="KW-0472">Membrane</keyword>
<feature type="transmembrane region" description="Helical" evidence="10">
    <location>
        <begin position="210"/>
        <end position="230"/>
    </location>
</feature>
<dbReference type="Pfam" id="PF16327">
    <property type="entry name" value="CcmF_C"/>
    <property type="match status" value="1"/>
</dbReference>
<feature type="transmembrane region" description="Helical" evidence="10">
    <location>
        <begin position="395"/>
        <end position="414"/>
    </location>
</feature>
<gene>
    <name evidence="13" type="primary">ccmF</name>
    <name evidence="13" type="ORF">ERHA53_32910</name>
</gene>
<dbReference type="InterPro" id="IPR003567">
    <property type="entry name" value="Cyt_c_biogenesis"/>
</dbReference>
<dbReference type="InterPro" id="IPR002541">
    <property type="entry name" value="Cyt_c_assembly"/>
</dbReference>
<evidence type="ECO:0000313" key="13">
    <source>
        <dbReference type="EMBL" id="BCQ35948.1"/>
    </source>
</evidence>
<dbReference type="PANTHER" id="PTHR43653">
    <property type="entry name" value="CYTOCHROME C ASSEMBLY PROTEIN-RELATED"/>
    <property type="match status" value="1"/>
</dbReference>
<comment type="function">
    <text evidence="9">Required for the biogenesis of c-type cytochromes. Possible subunit of a heme lyase.</text>
</comment>
<feature type="transmembrane region" description="Helical" evidence="10">
    <location>
        <begin position="314"/>
        <end position="332"/>
    </location>
</feature>
<evidence type="ECO:0000256" key="3">
    <source>
        <dbReference type="ARBA" id="ARBA00022475"/>
    </source>
</evidence>
<name>A0ABM7N3B7_ERWRD</name>
<proteinExistence type="inferred from homology"/>
<evidence type="ECO:0000256" key="1">
    <source>
        <dbReference type="ARBA" id="ARBA00004429"/>
    </source>
</evidence>
<dbReference type="PRINTS" id="PR01410">
    <property type="entry name" value="CCBIOGENESIS"/>
</dbReference>
<comment type="subcellular location">
    <subcellularLocation>
        <location evidence="1">Cell inner membrane</location>
        <topology evidence="1">Multi-pass membrane protein</topology>
    </subcellularLocation>
</comment>
<protein>
    <submittedName>
        <fullName evidence="13">C-type cytochrome biogenesis protein CcmF</fullName>
    </submittedName>
</protein>
<dbReference type="Proteomes" id="UP000677515">
    <property type="component" value="Chromosome"/>
</dbReference>
<feature type="transmembrane region" description="Helical" evidence="10">
    <location>
        <begin position="616"/>
        <end position="636"/>
    </location>
</feature>
<keyword evidence="3" id="KW-1003">Cell membrane</keyword>
<organism evidence="13 14">
    <name type="scientific">Erwinia rhapontici</name>
    <name type="common">Pectobacterium rhapontici</name>
    <dbReference type="NCBI Taxonomy" id="55212"/>
    <lineage>
        <taxon>Bacteria</taxon>
        <taxon>Pseudomonadati</taxon>
        <taxon>Pseudomonadota</taxon>
        <taxon>Gammaproteobacteria</taxon>
        <taxon>Enterobacterales</taxon>
        <taxon>Erwiniaceae</taxon>
        <taxon>Erwinia</taxon>
    </lineage>
</organism>
<feature type="transmembrane region" description="Helical" evidence="10">
    <location>
        <begin position="121"/>
        <end position="142"/>
    </location>
</feature>
<evidence type="ECO:0000256" key="4">
    <source>
        <dbReference type="ARBA" id="ARBA00022519"/>
    </source>
</evidence>
<evidence type="ECO:0000256" key="6">
    <source>
        <dbReference type="ARBA" id="ARBA00022748"/>
    </source>
</evidence>
<feature type="domain" description="Cytochrome c assembly protein" evidence="11">
    <location>
        <begin position="89"/>
        <end position="296"/>
    </location>
</feature>
<evidence type="ECO:0000259" key="12">
    <source>
        <dbReference type="Pfam" id="PF16327"/>
    </source>
</evidence>
<evidence type="ECO:0000256" key="2">
    <source>
        <dbReference type="ARBA" id="ARBA00009186"/>
    </source>
</evidence>
<evidence type="ECO:0000313" key="14">
    <source>
        <dbReference type="Proteomes" id="UP000677515"/>
    </source>
</evidence>
<comment type="similarity">
    <text evidence="2">Belongs to the CcmF/CycK/Ccl1/NrfE/CcsA family.</text>
</comment>
<feature type="transmembrane region" description="Helical" evidence="10">
    <location>
        <begin position="450"/>
        <end position="470"/>
    </location>
</feature>
<evidence type="ECO:0000256" key="5">
    <source>
        <dbReference type="ARBA" id="ARBA00022692"/>
    </source>
</evidence>
<feature type="transmembrane region" description="Helical" evidence="10">
    <location>
        <begin position="96"/>
        <end position="114"/>
    </location>
</feature>
<keyword evidence="5 10" id="KW-0812">Transmembrane</keyword>
<feature type="transmembrane region" description="Helical" evidence="10">
    <location>
        <begin position="250"/>
        <end position="267"/>
    </location>
</feature>